<evidence type="ECO:0000259" key="4">
    <source>
        <dbReference type="PROSITE" id="PS50995"/>
    </source>
</evidence>
<dbReference type="EMBL" id="POWF01000002">
    <property type="protein sequence ID" value="PNQ73771.1"/>
    <property type="molecule type" value="Genomic_DNA"/>
</dbReference>
<organism evidence="5 6">
    <name type="scientific">Hanstruepera neustonica</name>
    <dbReference type="NCBI Taxonomy" id="1445657"/>
    <lineage>
        <taxon>Bacteria</taxon>
        <taxon>Pseudomonadati</taxon>
        <taxon>Bacteroidota</taxon>
        <taxon>Flavobacteriia</taxon>
        <taxon>Flavobacteriales</taxon>
        <taxon>Flavobacteriaceae</taxon>
        <taxon>Hanstruepera</taxon>
    </lineage>
</organism>
<sequence>MRIEDILKTSKSLSDSKKTVVNLVYTANLVNYKLNDVLKSHGISLEQFNVLRILRGQKGVASTLANVQERMVTKSSNATRLIDKLIAKGYVTKEVNAKNKRKININITDKGLEALKILDVLIDNTEKDITSQLTKEESRELNKLLEKIRLIAN</sequence>
<dbReference type="Proteomes" id="UP000236641">
    <property type="component" value="Unassembled WGS sequence"/>
</dbReference>
<dbReference type="SMART" id="SM00347">
    <property type="entry name" value="HTH_MARR"/>
    <property type="match status" value="1"/>
</dbReference>
<name>A0A2K1E0J2_9FLAO</name>
<dbReference type="InterPro" id="IPR000835">
    <property type="entry name" value="HTH_MarR-typ"/>
</dbReference>
<dbReference type="GO" id="GO:0003677">
    <property type="term" value="F:DNA binding"/>
    <property type="evidence" value="ECO:0007669"/>
    <property type="project" value="UniProtKB-KW"/>
</dbReference>
<dbReference type="GO" id="GO:0006950">
    <property type="term" value="P:response to stress"/>
    <property type="evidence" value="ECO:0007669"/>
    <property type="project" value="TreeGrafter"/>
</dbReference>
<evidence type="ECO:0000256" key="2">
    <source>
        <dbReference type="ARBA" id="ARBA00023125"/>
    </source>
</evidence>
<dbReference type="PANTHER" id="PTHR33164:SF101">
    <property type="entry name" value="TRANSCRIPTIONAL REPRESSOR MPRA"/>
    <property type="match status" value="1"/>
</dbReference>
<dbReference type="OrthoDB" id="763883at2"/>
<dbReference type="GO" id="GO:0003700">
    <property type="term" value="F:DNA-binding transcription factor activity"/>
    <property type="evidence" value="ECO:0007669"/>
    <property type="project" value="InterPro"/>
</dbReference>
<keyword evidence="1" id="KW-0805">Transcription regulation</keyword>
<evidence type="ECO:0000256" key="3">
    <source>
        <dbReference type="ARBA" id="ARBA00023163"/>
    </source>
</evidence>
<evidence type="ECO:0000256" key="1">
    <source>
        <dbReference type="ARBA" id="ARBA00023015"/>
    </source>
</evidence>
<dbReference type="RefSeq" id="WP_103051468.1">
    <property type="nucleotide sequence ID" value="NZ_POWF01000002.1"/>
</dbReference>
<comment type="caution">
    <text evidence="5">The sequence shown here is derived from an EMBL/GenBank/DDBJ whole genome shotgun (WGS) entry which is preliminary data.</text>
</comment>
<reference evidence="5 6" key="1">
    <citation type="submission" date="2018-01" db="EMBL/GenBank/DDBJ databases">
        <title>The draft genome of Hanstruepera neustonica JCM19743.</title>
        <authorList>
            <person name="He R.-H."/>
            <person name="Du Z.-J."/>
        </authorList>
    </citation>
    <scope>NUCLEOTIDE SEQUENCE [LARGE SCALE GENOMIC DNA]</scope>
    <source>
        <strain evidence="5 6">JCM19743</strain>
    </source>
</reference>
<keyword evidence="2" id="KW-0238">DNA-binding</keyword>
<dbReference type="PRINTS" id="PR00598">
    <property type="entry name" value="HTHMARR"/>
</dbReference>
<dbReference type="SUPFAM" id="SSF46785">
    <property type="entry name" value="Winged helix' DNA-binding domain"/>
    <property type="match status" value="1"/>
</dbReference>
<dbReference type="InterPro" id="IPR023187">
    <property type="entry name" value="Tscrpt_reg_MarR-type_CS"/>
</dbReference>
<dbReference type="PROSITE" id="PS01117">
    <property type="entry name" value="HTH_MARR_1"/>
    <property type="match status" value="1"/>
</dbReference>
<keyword evidence="3" id="KW-0804">Transcription</keyword>
<evidence type="ECO:0000313" key="5">
    <source>
        <dbReference type="EMBL" id="PNQ73771.1"/>
    </source>
</evidence>
<dbReference type="PROSITE" id="PS50995">
    <property type="entry name" value="HTH_MARR_2"/>
    <property type="match status" value="1"/>
</dbReference>
<dbReference type="Pfam" id="PF01047">
    <property type="entry name" value="MarR"/>
    <property type="match status" value="1"/>
</dbReference>
<feature type="domain" description="HTH marR-type" evidence="4">
    <location>
        <begin position="1"/>
        <end position="150"/>
    </location>
</feature>
<protein>
    <submittedName>
        <fullName evidence="5">MarR family transcriptional regulator</fullName>
    </submittedName>
</protein>
<dbReference type="InterPro" id="IPR039422">
    <property type="entry name" value="MarR/SlyA-like"/>
</dbReference>
<dbReference type="Gene3D" id="1.10.10.10">
    <property type="entry name" value="Winged helix-like DNA-binding domain superfamily/Winged helix DNA-binding domain"/>
    <property type="match status" value="1"/>
</dbReference>
<dbReference type="AlphaFoldDB" id="A0A2K1E0J2"/>
<dbReference type="InterPro" id="IPR036390">
    <property type="entry name" value="WH_DNA-bd_sf"/>
</dbReference>
<accession>A0A2K1E0J2</accession>
<keyword evidence="6" id="KW-1185">Reference proteome</keyword>
<dbReference type="InterPro" id="IPR036388">
    <property type="entry name" value="WH-like_DNA-bd_sf"/>
</dbReference>
<proteinExistence type="predicted"/>
<dbReference type="PANTHER" id="PTHR33164">
    <property type="entry name" value="TRANSCRIPTIONAL REGULATOR, MARR FAMILY"/>
    <property type="match status" value="1"/>
</dbReference>
<gene>
    <name evidence="5" type="ORF">C1T31_05405</name>
</gene>
<evidence type="ECO:0000313" key="6">
    <source>
        <dbReference type="Proteomes" id="UP000236641"/>
    </source>
</evidence>